<dbReference type="Pfam" id="PF00096">
    <property type="entry name" value="zf-C2H2"/>
    <property type="match status" value="1"/>
</dbReference>
<dbReference type="GO" id="GO:0008270">
    <property type="term" value="F:zinc ion binding"/>
    <property type="evidence" value="ECO:0007669"/>
    <property type="project" value="UniProtKB-KW"/>
</dbReference>
<feature type="domain" description="C2H2-type" evidence="10">
    <location>
        <begin position="439"/>
        <end position="466"/>
    </location>
</feature>
<dbReference type="InterPro" id="IPR013087">
    <property type="entry name" value="Znf_C2H2_type"/>
</dbReference>
<evidence type="ECO:0000256" key="8">
    <source>
        <dbReference type="PROSITE-ProRule" id="PRU00042"/>
    </source>
</evidence>
<accession>A0A9C6XC67</accession>
<dbReference type="PANTHER" id="PTHR16515:SF49">
    <property type="entry name" value="GASTRULA ZINC FINGER PROTEIN XLCGF49.1-LIKE-RELATED"/>
    <property type="match status" value="1"/>
</dbReference>
<evidence type="ECO:0000256" key="7">
    <source>
        <dbReference type="ARBA" id="ARBA00023242"/>
    </source>
</evidence>
<evidence type="ECO:0000313" key="12">
    <source>
        <dbReference type="RefSeq" id="XP_052133310.1"/>
    </source>
</evidence>
<evidence type="ECO:0000256" key="5">
    <source>
        <dbReference type="ARBA" id="ARBA00022833"/>
    </source>
</evidence>
<dbReference type="SMART" id="SM00355">
    <property type="entry name" value="ZnF_C2H2"/>
    <property type="match status" value="5"/>
</dbReference>
<keyword evidence="3" id="KW-0677">Repeat</keyword>
<dbReference type="InterPro" id="IPR050331">
    <property type="entry name" value="Zinc_finger"/>
</dbReference>
<keyword evidence="5" id="KW-0862">Zinc</keyword>
<evidence type="ECO:0000313" key="11">
    <source>
        <dbReference type="Proteomes" id="UP000504606"/>
    </source>
</evidence>
<gene>
    <name evidence="12" type="primary">LOC113211899</name>
</gene>
<dbReference type="GO" id="GO:0003677">
    <property type="term" value="F:DNA binding"/>
    <property type="evidence" value="ECO:0007669"/>
    <property type="project" value="UniProtKB-KW"/>
</dbReference>
<evidence type="ECO:0000256" key="4">
    <source>
        <dbReference type="ARBA" id="ARBA00022771"/>
    </source>
</evidence>
<sequence length="547" mass="59422">MLNNPWILGGSPMSQVSNQMDGLGGSGHMVVQTQSVSIASSDGSVIHQTNTYESWVTVAGPQPMSLDLPCARQHYFGSIDMGASPAITSRAPDTFLALPVPAESLSSTAPSVAVGIQAPFVAHNQVEPVMAVPTQMTVGDPPLVASVQNPAETFIAVPVPQTCDQLVAVPAVQNLYNPLVGTSETSIPFSNIQTSTPQATQTNSMPSWYLVVQDIPDVPPEGNGISGPPSVVRTDDDMFLCMRCNSTFEKVSCINWHLRECKGNELKANVAATNNVGSSTTMEVKTVQCSLCARLFTAVTSTTTPFICSDCSTSTVPYSFSFGAHLLKQYKCMECDDCFQFESELEDHQISHQSSVTICELPDNYIEENGNEEDEVSVIAEPMVEPPEDNDESGSFETDSSDDGEPDHNSEHCGECGVSFGCRESLNVHAKSHGDIRSYGCTKCGIICVGRYSLNRHVWAHSREAEEKENIADSCFEEQEDNTKDGVITQPFGCTECGMQFSDSNDLKEHCVSHLRSKPFLCTQCGEKFETTSSLERHWEAHALFMK</sequence>
<dbReference type="GeneID" id="113211899"/>
<comment type="subcellular location">
    <subcellularLocation>
        <location evidence="1">Nucleus</location>
    </subcellularLocation>
</comment>
<keyword evidence="4 8" id="KW-0863">Zinc-finger</keyword>
<feature type="domain" description="C2H2-type" evidence="10">
    <location>
        <begin position="411"/>
        <end position="438"/>
    </location>
</feature>
<feature type="domain" description="C2H2-type" evidence="10">
    <location>
        <begin position="492"/>
        <end position="519"/>
    </location>
</feature>
<dbReference type="Gene3D" id="3.30.160.60">
    <property type="entry name" value="Classic Zinc Finger"/>
    <property type="match status" value="2"/>
</dbReference>
<reference evidence="12" key="1">
    <citation type="submission" date="2025-08" db="UniProtKB">
        <authorList>
            <consortium name="RefSeq"/>
        </authorList>
    </citation>
    <scope>IDENTIFICATION</scope>
    <source>
        <tissue evidence="12">Whole organism</tissue>
    </source>
</reference>
<evidence type="ECO:0000256" key="2">
    <source>
        <dbReference type="ARBA" id="ARBA00022723"/>
    </source>
</evidence>
<name>A0A9C6XC67_FRAOC</name>
<dbReference type="GO" id="GO:0005634">
    <property type="term" value="C:nucleus"/>
    <property type="evidence" value="ECO:0007669"/>
    <property type="project" value="UniProtKB-SubCell"/>
</dbReference>
<evidence type="ECO:0000259" key="10">
    <source>
        <dbReference type="PROSITE" id="PS50157"/>
    </source>
</evidence>
<keyword evidence="11" id="KW-1185">Reference proteome</keyword>
<keyword evidence="2" id="KW-0479">Metal-binding</keyword>
<dbReference type="PROSITE" id="PS50157">
    <property type="entry name" value="ZINC_FINGER_C2H2_2"/>
    <property type="match status" value="5"/>
</dbReference>
<dbReference type="PROSITE" id="PS00028">
    <property type="entry name" value="ZINC_FINGER_C2H2_1"/>
    <property type="match status" value="5"/>
</dbReference>
<feature type="domain" description="C2H2-type" evidence="10">
    <location>
        <begin position="330"/>
        <end position="357"/>
    </location>
</feature>
<feature type="domain" description="C2H2-type" evidence="10">
    <location>
        <begin position="520"/>
        <end position="543"/>
    </location>
</feature>
<feature type="compositionally biased region" description="Acidic residues" evidence="9">
    <location>
        <begin position="386"/>
        <end position="405"/>
    </location>
</feature>
<dbReference type="AlphaFoldDB" id="A0A9C6XC67"/>
<proteinExistence type="predicted"/>
<dbReference type="KEGG" id="foc:113211899"/>
<evidence type="ECO:0000256" key="1">
    <source>
        <dbReference type="ARBA" id="ARBA00004123"/>
    </source>
</evidence>
<evidence type="ECO:0000256" key="3">
    <source>
        <dbReference type="ARBA" id="ARBA00022737"/>
    </source>
</evidence>
<evidence type="ECO:0000256" key="6">
    <source>
        <dbReference type="ARBA" id="ARBA00023125"/>
    </source>
</evidence>
<keyword evidence="7" id="KW-0539">Nucleus</keyword>
<dbReference type="OrthoDB" id="8184392at2759"/>
<protein>
    <submittedName>
        <fullName evidence="12">Oocyte zinc finger protein XlCOF6-like</fullName>
    </submittedName>
</protein>
<dbReference type="FunFam" id="3.30.160.60:FF:000100">
    <property type="entry name" value="Zinc finger 45-like"/>
    <property type="match status" value="1"/>
</dbReference>
<feature type="region of interest" description="Disordered" evidence="9">
    <location>
        <begin position="384"/>
        <end position="412"/>
    </location>
</feature>
<dbReference type="InterPro" id="IPR036236">
    <property type="entry name" value="Znf_C2H2_sf"/>
</dbReference>
<organism evidence="11 12">
    <name type="scientific">Frankliniella occidentalis</name>
    <name type="common">Western flower thrips</name>
    <name type="synonym">Euthrips occidentalis</name>
    <dbReference type="NCBI Taxonomy" id="133901"/>
    <lineage>
        <taxon>Eukaryota</taxon>
        <taxon>Metazoa</taxon>
        <taxon>Ecdysozoa</taxon>
        <taxon>Arthropoda</taxon>
        <taxon>Hexapoda</taxon>
        <taxon>Insecta</taxon>
        <taxon>Pterygota</taxon>
        <taxon>Neoptera</taxon>
        <taxon>Paraneoptera</taxon>
        <taxon>Thysanoptera</taxon>
        <taxon>Terebrantia</taxon>
        <taxon>Thripoidea</taxon>
        <taxon>Thripidae</taxon>
        <taxon>Frankliniella</taxon>
    </lineage>
</organism>
<keyword evidence="6" id="KW-0238">DNA-binding</keyword>
<dbReference type="SUPFAM" id="SSF57667">
    <property type="entry name" value="beta-beta-alpha zinc fingers"/>
    <property type="match status" value="2"/>
</dbReference>
<dbReference type="Proteomes" id="UP000504606">
    <property type="component" value="Unplaced"/>
</dbReference>
<dbReference type="PANTHER" id="PTHR16515">
    <property type="entry name" value="PR DOMAIN ZINC FINGER PROTEIN"/>
    <property type="match status" value="1"/>
</dbReference>
<dbReference type="GO" id="GO:0010468">
    <property type="term" value="P:regulation of gene expression"/>
    <property type="evidence" value="ECO:0007669"/>
    <property type="project" value="TreeGrafter"/>
</dbReference>
<evidence type="ECO:0000256" key="9">
    <source>
        <dbReference type="SAM" id="MobiDB-lite"/>
    </source>
</evidence>
<dbReference type="RefSeq" id="XP_052133310.1">
    <property type="nucleotide sequence ID" value="XM_052277350.1"/>
</dbReference>